<name>A0A811T2B4_9EURY</name>
<dbReference type="Proteomes" id="UP000634805">
    <property type="component" value="Unassembled WGS sequence"/>
</dbReference>
<evidence type="ECO:0008006" key="4">
    <source>
        <dbReference type="Google" id="ProtNLM"/>
    </source>
</evidence>
<evidence type="ECO:0000313" key="2">
    <source>
        <dbReference type="EMBL" id="CAD6491366.1"/>
    </source>
</evidence>
<proteinExistence type="predicted"/>
<dbReference type="AlphaFoldDB" id="A0A811T2B4"/>
<feature type="transmembrane region" description="Helical" evidence="1">
    <location>
        <begin position="187"/>
        <end position="210"/>
    </location>
</feature>
<sequence length="306" mass="33520">MSEEFGKIIEKGFETWKNNLNIALPFILDSLFSMLFVGMVGVAVAFVIGFDTTAQFFDRVQIISRSMSEGQEMPAVGAASLLLLIKPYIAHLILSFLIIIIGLFIIRTFFKAGAIEMAKAATEKGSTGFADMMNYAKKHVISLLLTDILIGLFLLVGIVFLLPAALLSPALFSGQGGAGIGTLILGIFLWITYMVIVITVLFIAPYILVIESLHPIDAIKTGFGFFVSHKLDVILLLIFTVAIAIVSNLVIGSVPKVGGFISTFVSIIIVQPLTTLWWVRLYMAKTNKPLYVNELLSHPDDLSNEW</sequence>
<accession>A0A811T2B4</accession>
<comment type="caution">
    <text evidence="2">The sequence shown here is derived from an EMBL/GenBank/DDBJ whole genome shotgun (WGS) entry which is preliminary data.</text>
</comment>
<protein>
    <recommendedName>
        <fullName evidence="4">Glycerophosphoryl diester phosphodiesterase membrane domain-containing protein</fullName>
    </recommendedName>
</protein>
<dbReference type="EMBL" id="CAJHIS010000002">
    <property type="protein sequence ID" value="CAD6491366.1"/>
    <property type="molecule type" value="Genomic_DNA"/>
</dbReference>
<feature type="transmembrane region" description="Helical" evidence="1">
    <location>
        <begin position="231"/>
        <end position="251"/>
    </location>
</feature>
<evidence type="ECO:0000313" key="3">
    <source>
        <dbReference type="Proteomes" id="UP000634805"/>
    </source>
</evidence>
<gene>
    <name evidence="2" type="ORF">EMLJLAPB_00128</name>
</gene>
<keyword evidence="1" id="KW-0472">Membrane</keyword>
<feature type="transmembrane region" description="Helical" evidence="1">
    <location>
        <begin position="88"/>
        <end position="110"/>
    </location>
</feature>
<feature type="transmembrane region" description="Helical" evidence="1">
    <location>
        <begin position="20"/>
        <end position="48"/>
    </location>
</feature>
<evidence type="ECO:0000256" key="1">
    <source>
        <dbReference type="SAM" id="Phobius"/>
    </source>
</evidence>
<reference evidence="2" key="1">
    <citation type="submission" date="2020-10" db="EMBL/GenBank/DDBJ databases">
        <authorList>
            <person name="Hahn C.J."/>
            <person name="Laso-Perez R."/>
            <person name="Vulcano F."/>
            <person name="Vaziourakis K.-M."/>
            <person name="Stokke R."/>
            <person name="Steen I.H."/>
            <person name="Teske A."/>
            <person name="Boetius A."/>
            <person name="Liebeke M."/>
            <person name="Amann R."/>
            <person name="Knittel K."/>
        </authorList>
    </citation>
    <scope>NUCLEOTIDE SEQUENCE</scope>
    <source>
        <strain evidence="2">Gfbio:e3339647-f889-4370-9287-4fb5cb688e4c:AG392D22_GoMArc1</strain>
    </source>
</reference>
<organism evidence="2 3">
    <name type="scientific">Candidatus Argoarchaeum ethanivorans</name>
    <dbReference type="NCBI Taxonomy" id="2608793"/>
    <lineage>
        <taxon>Archaea</taxon>
        <taxon>Methanobacteriati</taxon>
        <taxon>Methanobacteriota</taxon>
        <taxon>Stenosarchaea group</taxon>
        <taxon>Methanomicrobia</taxon>
        <taxon>Methanosarcinales</taxon>
        <taxon>Methanosarcinales incertae sedis</taxon>
        <taxon>GOM Arc I cluster</taxon>
        <taxon>Candidatus Argoarchaeum</taxon>
    </lineage>
</organism>
<feature type="transmembrane region" description="Helical" evidence="1">
    <location>
        <begin position="140"/>
        <end position="167"/>
    </location>
</feature>
<keyword evidence="1" id="KW-0812">Transmembrane</keyword>
<keyword evidence="1" id="KW-1133">Transmembrane helix</keyword>
<feature type="transmembrane region" description="Helical" evidence="1">
    <location>
        <begin position="257"/>
        <end position="279"/>
    </location>
</feature>